<dbReference type="Proteomes" id="UP000298649">
    <property type="component" value="Plasmid pAtCFBP7129a"/>
</dbReference>
<proteinExistence type="predicted"/>
<sequence>MRVSDKFADRALKSSCSGVMVCQQGRACRCHVGATAEPDDIRREVIGTCSPIRLVLGDVLIVAGAPSNMSSGNRGWCACGHSRW</sequence>
<organism evidence="1 2">
    <name type="scientific">Agrobacterium tumefaciens</name>
    <dbReference type="NCBI Taxonomy" id="358"/>
    <lineage>
        <taxon>Bacteria</taxon>
        <taxon>Pseudomonadati</taxon>
        <taxon>Pseudomonadota</taxon>
        <taxon>Alphaproteobacteria</taxon>
        <taxon>Hyphomicrobiales</taxon>
        <taxon>Rhizobiaceae</taxon>
        <taxon>Rhizobium/Agrobacterium group</taxon>
        <taxon>Agrobacterium</taxon>
        <taxon>Agrobacterium tumefaciens complex</taxon>
    </lineage>
</organism>
<gene>
    <name evidence="1" type="ORF">CFBP7129_27115</name>
</gene>
<reference evidence="1 2" key="1">
    <citation type="submission" date="2019-04" db="EMBL/GenBank/DDBJ databases">
        <title>Complete genome sequence of Agrobacterium tumefaciens CFBP7129.</title>
        <authorList>
            <person name="Haryono M."/>
            <person name="Lin Y.-C."/>
            <person name="Lai E.-M."/>
            <person name="Kuo C.-H."/>
        </authorList>
    </citation>
    <scope>NUCLEOTIDE SEQUENCE [LARGE SCALE GENOMIC DNA]</scope>
    <source>
        <strain evidence="1 2">CFBP7129</strain>
        <plasmid evidence="2">patcfbp7129a</plasmid>
    </source>
</reference>
<dbReference type="AlphaFoldDB" id="A0A4D7YVC6"/>
<accession>A0A4D7YVC6</accession>
<evidence type="ECO:0000313" key="1">
    <source>
        <dbReference type="EMBL" id="QCL97856.1"/>
    </source>
</evidence>
<name>A0A4D7YVC6_AGRTU</name>
<geneLocation type="plasmid" evidence="2">
    <name>patcfbp7129a</name>
</geneLocation>
<keyword evidence="1" id="KW-0614">Plasmid</keyword>
<evidence type="ECO:0000313" key="2">
    <source>
        <dbReference type="Proteomes" id="UP000298649"/>
    </source>
</evidence>
<dbReference type="EMBL" id="CP039924">
    <property type="protein sequence ID" value="QCL97856.1"/>
    <property type="molecule type" value="Genomic_DNA"/>
</dbReference>
<protein>
    <submittedName>
        <fullName evidence="1">Uncharacterized protein</fullName>
    </submittedName>
</protein>